<feature type="chain" id="PRO_5003604740" evidence="1">
    <location>
        <begin position="28"/>
        <end position="475"/>
    </location>
</feature>
<dbReference type="KEGG" id="sgn:SGRA_0834"/>
<keyword evidence="1" id="KW-0732">Signal</keyword>
<dbReference type="AlphaFoldDB" id="H6L234"/>
<proteinExistence type="predicted"/>
<dbReference type="RefSeq" id="WP_015691223.1">
    <property type="nucleotide sequence ID" value="NC_016940.1"/>
</dbReference>
<dbReference type="OrthoDB" id="1490653at2"/>
<dbReference type="Gene3D" id="1.25.40.10">
    <property type="entry name" value="Tetratricopeptide repeat domain"/>
    <property type="match status" value="1"/>
</dbReference>
<accession>H6L234</accession>
<evidence type="ECO:0000313" key="2">
    <source>
        <dbReference type="EMBL" id="AFC23571.1"/>
    </source>
</evidence>
<dbReference type="InterPro" id="IPR011990">
    <property type="entry name" value="TPR-like_helical_dom_sf"/>
</dbReference>
<organism evidence="2 3">
    <name type="scientific">Saprospira grandis (strain Lewin)</name>
    <dbReference type="NCBI Taxonomy" id="984262"/>
    <lineage>
        <taxon>Bacteria</taxon>
        <taxon>Pseudomonadati</taxon>
        <taxon>Bacteroidota</taxon>
        <taxon>Saprospiria</taxon>
        <taxon>Saprospirales</taxon>
        <taxon>Saprospiraceae</taxon>
        <taxon>Saprospira</taxon>
    </lineage>
</organism>
<dbReference type="EMBL" id="CP002831">
    <property type="protein sequence ID" value="AFC23571.1"/>
    <property type="molecule type" value="Genomic_DNA"/>
</dbReference>
<dbReference type="SUPFAM" id="SSF48452">
    <property type="entry name" value="TPR-like"/>
    <property type="match status" value="1"/>
</dbReference>
<evidence type="ECO:0000256" key="1">
    <source>
        <dbReference type="SAM" id="SignalP"/>
    </source>
</evidence>
<gene>
    <name evidence="2" type="ordered locus">SGRA_0834</name>
</gene>
<protein>
    <submittedName>
        <fullName evidence="2">TPR domain protein</fullName>
    </submittedName>
</protein>
<name>H6L234_SAPGL</name>
<keyword evidence="3" id="KW-1185">Reference proteome</keyword>
<dbReference type="Proteomes" id="UP000007519">
    <property type="component" value="Chromosome"/>
</dbReference>
<dbReference type="eggNOG" id="COG0457">
    <property type="taxonomic scope" value="Bacteria"/>
</dbReference>
<feature type="signal peptide" evidence="1">
    <location>
        <begin position="1"/>
        <end position="27"/>
    </location>
</feature>
<dbReference type="HOGENOM" id="CLU_047119_0_0_10"/>
<dbReference type="STRING" id="984262.SGRA_0834"/>
<sequence>MKLHPKKMMKWALFLGLGLFSLQTAYAQDAAADNNCTTWESYPKGRKAARQQHVIYRDRFNQQNYKDAYPIWEELFQHVKAPKGAETRHFEDGAVMAYYFAGQEADAEKKKEWFEKGDALYEQNAACNGEDALVRAYQAYYLYANQAPMMQTIKAYERSLELGKDKAPAMIMTPLATLTVYAFRSNVEGIDAEYMRKLYASLEELAKKNPKDDYKKAWTEVDAQFEPIKDAIFGCAYYTKIWRPKFEADPRNQAQNTEILTVIGKKCGGEDEFYLEVRKAFEEVADSIAAANFDKILNSDTTTAYTKILMYRSKGAREESQELKDKAWEFYPAAIDEEGWVSNEVKADLAYRYADRLFRAGSFGSARSYCRKASKFRPNWGEPYLLVGIMYASSGGRCSAKGTGWDAQICVWPAIDEWVKAKSVDPSVASKANKYIGQYSAFMPTKTEIFQRQLKEGASIKVPCWIQQTTTIRGR</sequence>
<evidence type="ECO:0000313" key="3">
    <source>
        <dbReference type="Proteomes" id="UP000007519"/>
    </source>
</evidence>
<reference evidence="2 3" key="1">
    <citation type="journal article" date="2012" name="Stand. Genomic Sci.">
        <title>Complete genome sequencing and analysis of Saprospira grandis str. Lewin, a predatory marine bacterium.</title>
        <authorList>
            <person name="Saw J.H."/>
            <person name="Yuryev A."/>
            <person name="Kanbe M."/>
            <person name="Hou S."/>
            <person name="Young A.G."/>
            <person name="Aizawa S."/>
            <person name="Alam M."/>
        </authorList>
    </citation>
    <scope>NUCLEOTIDE SEQUENCE [LARGE SCALE GENOMIC DNA]</scope>
    <source>
        <strain evidence="2 3">Lewin</strain>
    </source>
</reference>